<protein>
    <submittedName>
        <fullName evidence="1">Uncharacterized protein</fullName>
    </submittedName>
</protein>
<dbReference type="AlphaFoldDB" id="D5RN48"/>
<sequence length="64" mass="7150">MIPEEVEAEDTSVDPWLRAEHQRAGLYRLLWTIVEAIEQAEPGYALPEPVLDAARAMLDLCAEG</sequence>
<reference evidence="1 2" key="1">
    <citation type="submission" date="2010-04" db="EMBL/GenBank/DDBJ databases">
        <authorList>
            <person name="Qin X."/>
            <person name="Bachman B."/>
            <person name="Battles P."/>
            <person name="Bell A."/>
            <person name="Bess C."/>
            <person name="Bickham C."/>
            <person name="Chaboub L."/>
            <person name="Chen D."/>
            <person name="Coyle M."/>
            <person name="Deiros D.R."/>
            <person name="Dinh H."/>
            <person name="Forbes L."/>
            <person name="Fowler G."/>
            <person name="Francisco L."/>
            <person name="Fu Q."/>
            <person name="Gubbala S."/>
            <person name="Hale W."/>
            <person name="Han Y."/>
            <person name="Hemphill L."/>
            <person name="Highlander S.K."/>
            <person name="Hirani K."/>
            <person name="Hogues M."/>
            <person name="Jackson L."/>
            <person name="Jakkamsetti A."/>
            <person name="Javaid M."/>
            <person name="Jiang H."/>
            <person name="Korchina V."/>
            <person name="Kovar C."/>
            <person name="Lara F."/>
            <person name="Lee S."/>
            <person name="Mata R."/>
            <person name="Mathew T."/>
            <person name="Moen C."/>
            <person name="Morales K."/>
            <person name="Munidasa M."/>
            <person name="Nazareth L."/>
            <person name="Ngo R."/>
            <person name="Nguyen L."/>
            <person name="Okwuonu G."/>
            <person name="Ongeri F."/>
            <person name="Patil S."/>
            <person name="Petrosino J."/>
            <person name="Pham C."/>
            <person name="Pham P."/>
            <person name="Pu L.-L."/>
            <person name="Puazo M."/>
            <person name="Raj R."/>
            <person name="Reid J."/>
            <person name="Rouhana J."/>
            <person name="Saada N."/>
            <person name="Shang Y."/>
            <person name="Simmons D."/>
            <person name="Thornton R."/>
            <person name="Warren J."/>
            <person name="Weissenberger G."/>
            <person name="Zhang J."/>
            <person name="Zhang L."/>
            <person name="Zhou C."/>
            <person name="Zhu D."/>
            <person name="Muzny D."/>
            <person name="Worley K."/>
            <person name="Gibbs R."/>
        </authorList>
    </citation>
    <scope>NUCLEOTIDE SEQUENCE [LARGE SCALE GENOMIC DNA]</scope>
    <source>
        <strain evidence="1 2">ATCC 49957</strain>
    </source>
</reference>
<gene>
    <name evidence="1" type="ORF">HMPREF0731_2509</name>
</gene>
<evidence type="ECO:0000313" key="1">
    <source>
        <dbReference type="EMBL" id="EFH11272.1"/>
    </source>
</evidence>
<accession>D5RN48</accession>
<organism evidence="1 2">
    <name type="scientific">Pseudoroseomonas cervicalis ATCC 49957</name>
    <dbReference type="NCBI Taxonomy" id="525371"/>
    <lineage>
        <taxon>Bacteria</taxon>
        <taxon>Pseudomonadati</taxon>
        <taxon>Pseudomonadota</taxon>
        <taxon>Alphaproteobacteria</taxon>
        <taxon>Acetobacterales</taxon>
        <taxon>Roseomonadaceae</taxon>
        <taxon>Roseomonas</taxon>
    </lineage>
</organism>
<dbReference type="EMBL" id="ADVL01000429">
    <property type="protein sequence ID" value="EFH11272.1"/>
    <property type="molecule type" value="Genomic_DNA"/>
</dbReference>
<name>D5RN48_9PROT</name>
<keyword evidence="2" id="KW-1185">Reference proteome</keyword>
<dbReference type="Proteomes" id="UP000005324">
    <property type="component" value="Unassembled WGS sequence"/>
</dbReference>
<comment type="caution">
    <text evidence="1">The sequence shown here is derived from an EMBL/GenBank/DDBJ whole genome shotgun (WGS) entry which is preliminary data.</text>
</comment>
<evidence type="ECO:0000313" key="2">
    <source>
        <dbReference type="Proteomes" id="UP000005324"/>
    </source>
</evidence>
<dbReference type="HOGENOM" id="CLU_2865014_0_0_5"/>
<proteinExistence type="predicted"/>
<dbReference type="RefSeq" id="WP_007005439.1">
    <property type="nucleotide sequence ID" value="NZ_GG770782.1"/>
</dbReference>